<gene>
    <name evidence="8" type="primary">fmt</name>
    <name evidence="12" type="ORF">JYU06_01205</name>
</gene>
<dbReference type="SUPFAM" id="SSF53328">
    <property type="entry name" value="Formyltransferase"/>
    <property type="match status" value="1"/>
</dbReference>
<evidence type="ECO:0000256" key="7">
    <source>
        <dbReference type="ARBA" id="ARBA00048558"/>
    </source>
</evidence>
<dbReference type="InterPro" id="IPR044135">
    <property type="entry name" value="Met-tRNA-FMT_C"/>
</dbReference>
<evidence type="ECO:0000313" key="13">
    <source>
        <dbReference type="Proteomes" id="UP000717534"/>
    </source>
</evidence>
<dbReference type="InterPro" id="IPR002376">
    <property type="entry name" value="Formyl_transf_N"/>
</dbReference>
<dbReference type="SUPFAM" id="SSF50486">
    <property type="entry name" value="FMT C-terminal domain-like"/>
    <property type="match status" value="1"/>
</dbReference>
<feature type="domain" description="Formyl transferase N-terminal" evidence="10">
    <location>
        <begin position="9"/>
        <end position="187"/>
    </location>
</feature>
<evidence type="ECO:0000256" key="3">
    <source>
        <dbReference type="ARBA" id="ARBA00012261"/>
    </source>
</evidence>
<organism evidence="12 13">
    <name type="scientific">Desulfotalea psychrophila</name>
    <dbReference type="NCBI Taxonomy" id="84980"/>
    <lineage>
        <taxon>Bacteria</taxon>
        <taxon>Pseudomonadati</taxon>
        <taxon>Thermodesulfobacteriota</taxon>
        <taxon>Desulfobulbia</taxon>
        <taxon>Desulfobulbales</taxon>
        <taxon>Desulfocapsaceae</taxon>
        <taxon>Desulfotalea</taxon>
    </lineage>
</organism>
<evidence type="ECO:0000256" key="1">
    <source>
        <dbReference type="ARBA" id="ARBA00002606"/>
    </source>
</evidence>
<dbReference type="InterPro" id="IPR041711">
    <property type="entry name" value="Met-tRNA-FMT_N"/>
</dbReference>
<dbReference type="EMBL" id="JAFITO010000005">
    <property type="protein sequence ID" value="MBN4068131.1"/>
    <property type="molecule type" value="Genomic_DNA"/>
</dbReference>
<evidence type="ECO:0000256" key="9">
    <source>
        <dbReference type="SAM" id="MobiDB-lite"/>
    </source>
</evidence>
<dbReference type="InterPro" id="IPR037022">
    <property type="entry name" value="Formyl_trans_C_sf"/>
</dbReference>
<keyword evidence="6 8" id="KW-0648">Protein biosynthesis</keyword>
<accession>A0ABS3ATP2</accession>
<evidence type="ECO:0000256" key="4">
    <source>
        <dbReference type="ARBA" id="ARBA00016014"/>
    </source>
</evidence>
<feature type="binding site" evidence="8">
    <location>
        <begin position="116"/>
        <end position="119"/>
    </location>
    <ligand>
        <name>(6S)-5,6,7,8-tetrahydrofolate</name>
        <dbReference type="ChEBI" id="CHEBI:57453"/>
    </ligand>
</feature>
<dbReference type="InterPro" id="IPR036477">
    <property type="entry name" value="Formyl_transf_N_sf"/>
</dbReference>
<dbReference type="EC" id="2.1.2.9" evidence="3 8"/>
<evidence type="ECO:0000259" key="10">
    <source>
        <dbReference type="Pfam" id="PF00551"/>
    </source>
</evidence>
<evidence type="ECO:0000256" key="5">
    <source>
        <dbReference type="ARBA" id="ARBA00022679"/>
    </source>
</evidence>
<dbReference type="Proteomes" id="UP000717534">
    <property type="component" value="Unassembled WGS sequence"/>
</dbReference>
<dbReference type="CDD" id="cd08704">
    <property type="entry name" value="Met_tRNA_FMT_C"/>
    <property type="match status" value="1"/>
</dbReference>
<dbReference type="HAMAP" id="MF_00182">
    <property type="entry name" value="Formyl_trans"/>
    <property type="match status" value="1"/>
</dbReference>
<proteinExistence type="inferred from homology"/>
<dbReference type="InterPro" id="IPR005793">
    <property type="entry name" value="Formyl_trans_C"/>
</dbReference>
<evidence type="ECO:0000259" key="11">
    <source>
        <dbReference type="Pfam" id="PF02911"/>
    </source>
</evidence>
<protein>
    <recommendedName>
        <fullName evidence="4 8">Methionyl-tRNA formyltransferase</fullName>
        <ecNumber evidence="3 8">2.1.2.9</ecNumber>
    </recommendedName>
</protein>
<feature type="region of interest" description="Disordered" evidence="9">
    <location>
        <begin position="198"/>
        <end position="217"/>
    </location>
</feature>
<dbReference type="GO" id="GO:0004479">
    <property type="term" value="F:methionyl-tRNA formyltransferase activity"/>
    <property type="evidence" value="ECO:0007669"/>
    <property type="project" value="UniProtKB-EC"/>
</dbReference>
<dbReference type="PANTHER" id="PTHR11138">
    <property type="entry name" value="METHIONYL-TRNA FORMYLTRANSFERASE"/>
    <property type="match status" value="1"/>
</dbReference>
<sequence>MMDTQKTFRIIFMGTPDFSVPTLQGLIDSRDQVVAVVTQPDRPKGRGKKLTPPPVKILAESAGIPVLQPTKIRTVEFAETLGSFRPDLIILVAYGRILPSNILDLPPLGCINVHGSLLPRHRGAAPIQQAVLAGDTVAGVTIMQMDTGMDTGAILLQTSIPIAEYDTAGSLFSKLSNLGGKTLLEALDLLRANKLPPAEQDHSIATEAPPLKKEHGSIDWEKSASELHCFIRGMDPWPTAYSFLDGKRFRFFVPDLSDISSDQPPGTIIQADKNGLLIATGGGVLSVREIQPEGKKRMTVTAYLCGQTLESGQQFIPEQ</sequence>
<dbReference type="Pfam" id="PF00551">
    <property type="entry name" value="Formyl_trans_N"/>
    <property type="match status" value="1"/>
</dbReference>
<dbReference type="InterPro" id="IPR011034">
    <property type="entry name" value="Formyl_transferase-like_C_sf"/>
</dbReference>
<evidence type="ECO:0000256" key="2">
    <source>
        <dbReference type="ARBA" id="ARBA00010699"/>
    </source>
</evidence>
<comment type="catalytic activity">
    <reaction evidence="7 8">
        <text>L-methionyl-tRNA(fMet) + (6R)-10-formyltetrahydrofolate = N-formyl-L-methionyl-tRNA(fMet) + (6S)-5,6,7,8-tetrahydrofolate + H(+)</text>
        <dbReference type="Rhea" id="RHEA:24380"/>
        <dbReference type="Rhea" id="RHEA-COMP:9952"/>
        <dbReference type="Rhea" id="RHEA-COMP:9953"/>
        <dbReference type="ChEBI" id="CHEBI:15378"/>
        <dbReference type="ChEBI" id="CHEBI:57453"/>
        <dbReference type="ChEBI" id="CHEBI:78530"/>
        <dbReference type="ChEBI" id="CHEBI:78844"/>
        <dbReference type="ChEBI" id="CHEBI:195366"/>
        <dbReference type="EC" id="2.1.2.9"/>
    </reaction>
</comment>
<dbReference type="Pfam" id="PF02911">
    <property type="entry name" value="Formyl_trans_C"/>
    <property type="match status" value="1"/>
</dbReference>
<evidence type="ECO:0000256" key="8">
    <source>
        <dbReference type="HAMAP-Rule" id="MF_00182"/>
    </source>
</evidence>
<dbReference type="NCBIfam" id="TIGR00460">
    <property type="entry name" value="fmt"/>
    <property type="match status" value="1"/>
</dbReference>
<keyword evidence="13" id="KW-1185">Reference proteome</keyword>
<comment type="function">
    <text evidence="1 8">Attaches a formyl group to the free amino group of methionyl-tRNA(fMet). The formyl group appears to play a dual role in the initiator identity of N-formylmethionyl-tRNA by promoting its recognition by IF2 and preventing the misappropriation of this tRNA by the elongation apparatus.</text>
</comment>
<evidence type="ECO:0000256" key="6">
    <source>
        <dbReference type="ARBA" id="ARBA00022917"/>
    </source>
</evidence>
<dbReference type="InterPro" id="IPR005794">
    <property type="entry name" value="Fmt"/>
</dbReference>
<dbReference type="Gene3D" id="3.40.50.170">
    <property type="entry name" value="Formyl transferase, N-terminal domain"/>
    <property type="match status" value="1"/>
</dbReference>
<name>A0ABS3ATP2_9BACT</name>
<reference evidence="12 13" key="1">
    <citation type="submission" date="2021-02" db="EMBL/GenBank/DDBJ databases">
        <title>Activity-based single-cell genomes from oceanic crustal fluid captures similar information to metagenomic and metatranscriptomic surveys with orders of magnitude less sampling.</title>
        <authorList>
            <person name="D'Angelo T.S."/>
            <person name="Orcutt B.N."/>
        </authorList>
    </citation>
    <scope>NUCLEOTIDE SEQUENCE [LARGE SCALE GENOMIC DNA]</scope>
    <source>
        <strain evidence="12">AH-315-G02</strain>
    </source>
</reference>
<evidence type="ECO:0000313" key="12">
    <source>
        <dbReference type="EMBL" id="MBN4068131.1"/>
    </source>
</evidence>
<comment type="similarity">
    <text evidence="2 8">Belongs to the Fmt family.</text>
</comment>
<dbReference type="PANTHER" id="PTHR11138:SF5">
    <property type="entry name" value="METHIONYL-TRNA FORMYLTRANSFERASE, MITOCHONDRIAL"/>
    <property type="match status" value="1"/>
</dbReference>
<comment type="caution">
    <text evidence="12">The sequence shown here is derived from an EMBL/GenBank/DDBJ whole genome shotgun (WGS) entry which is preliminary data.</text>
</comment>
<dbReference type="Gene3D" id="3.10.25.10">
    <property type="entry name" value="Formyl transferase, C-terminal domain"/>
    <property type="match status" value="1"/>
</dbReference>
<keyword evidence="5 8" id="KW-0808">Transferase</keyword>
<dbReference type="CDD" id="cd08646">
    <property type="entry name" value="FMT_core_Met-tRNA-FMT_N"/>
    <property type="match status" value="1"/>
</dbReference>
<feature type="compositionally biased region" description="Basic and acidic residues" evidence="9">
    <location>
        <begin position="199"/>
        <end position="217"/>
    </location>
</feature>
<feature type="domain" description="Formyl transferase C-terminal" evidence="11">
    <location>
        <begin position="211"/>
        <end position="307"/>
    </location>
</feature>